<dbReference type="InterPro" id="IPR024399">
    <property type="entry name" value="DUF2628"/>
</dbReference>
<dbReference type="Pfam" id="PF10947">
    <property type="entry name" value="DUF2628"/>
    <property type="match status" value="1"/>
</dbReference>
<sequence>MLCNNCGQENSNEAVLCLNCGHNLSDIQGQTPPPLTAVNISKDAQSMQNTPSSDSQTADSLLAAFVGKKYDDFYRNKWFKNHKPTLSADNKKINFQSFNLAGFFLGSFWFCYRKMYLAAFLIILGITVVDLTLMYLLGMEKYNMLGQSVFIGAWAGLAGVSGNYFYLKHSVKKITKITDTYTDSAVINEQLAKQGGTSWIGSIGVTLLLILLSGGITYLLAPEWYWIV</sequence>
<feature type="transmembrane region" description="Helical" evidence="1">
    <location>
        <begin position="119"/>
        <end position="138"/>
    </location>
</feature>
<name>A0ABQ3GQ86_9GAMM</name>
<proteinExistence type="predicted"/>
<feature type="transmembrane region" description="Helical" evidence="1">
    <location>
        <begin position="144"/>
        <end position="167"/>
    </location>
</feature>
<evidence type="ECO:0000313" key="3">
    <source>
        <dbReference type="Proteomes" id="UP000610203"/>
    </source>
</evidence>
<keyword evidence="1" id="KW-1133">Transmembrane helix</keyword>
<protein>
    <recommendedName>
        <fullName evidence="4">DUF2628 domain-containing protein</fullName>
    </recommendedName>
</protein>
<dbReference type="EMBL" id="BMZR01000002">
    <property type="protein sequence ID" value="GHD31796.1"/>
    <property type="molecule type" value="Genomic_DNA"/>
</dbReference>
<keyword evidence="1" id="KW-0472">Membrane</keyword>
<evidence type="ECO:0000313" key="2">
    <source>
        <dbReference type="EMBL" id="GHD31796.1"/>
    </source>
</evidence>
<gene>
    <name evidence="2" type="ORF">GCM10016272_14280</name>
</gene>
<comment type="caution">
    <text evidence="2">The sequence shown here is derived from an EMBL/GenBank/DDBJ whole genome shotgun (WGS) entry which is preliminary data.</text>
</comment>
<accession>A0ABQ3GQ86</accession>
<evidence type="ECO:0000256" key="1">
    <source>
        <dbReference type="SAM" id="Phobius"/>
    </source>
</evidence>
<keyword evidence="3" id="KW-1185">Reference proteome</keyword>
<evidence type="ECO:0008006" key="4">
    <source>
        <dbReference type="Google" id="ProtNLM"/>
    </source>
</evidence>
<feature type="transmembrane region" description="Helical" evidence="1">
    <location>
        <begin position="199"/>
        <end position="221"/>
    </location>
</feature>
<reference evidence="3" key="1">
    <citation type="journal article" date="2019" name="Int. J. Syst. Evol. Microbiol.">
        <title>The Global Catalogue of Microorganisms (GCM) 10K type strain sequencing project: providing services to taxonomists for standard genome sequencing and annotation.</title>
        <authorList>
            <consortium name="The Broad Institute Genomics Platform"/>
            <consortium name="The Broad Institute Genome Sequencing Center for Infectious Disease"/>
            <person name="Wu L."/>
            <person name="Ma J."/>
        </authorList>
    </citation>
    <scope>NUCLEOTIDE SEQUENCE [LARGE SCALE GENOMIC DNA]</scope>
    <source>
        <strain evidence="3">KCTC 42280</strain>
    </source>
</reference>
<organism evidence="2 3">
    <name type="scientific">Psychrobacter glaciei</name>
    <dbReference type="NCBI Taxonomy" id="619771"/>
    <lineage>
        <taxon>Bacteria</taxon>
        <taxon>Pseudomonadati</taxon>
        <taxon>Pseudomonadota</taxon>
        <taxon>Gammaproteobacteria</taxon>
        <taxon>Moraxellales</taxon>
        <taxon>Moraxellaceae</taxon>
        <taxon>Psychrobacter</taxon>
    </lineage>
</organism>
<dbReference type="Proteomes" id="UP000610203">
    <property type="component" value="Unassembled WGS sequence"/>
</dbReference>
<keyword evidence="1" id="KW-0812">Transmembrane</keyword>
<dbReference type="RefSeq" id="WP_189583829.1">
    <property type="nucleotide sequence ID" value="NZ_BMZR01000002.1"/>
</dbReference>